<reference evidence="2" key="1">
    <citation type="journal article" date="2020" name="mSystems">
        <title>Genome- and Community-Level Interaction Insights into Carbon Utilization and Element Cycling Functions of Hydrothermarchaeota in Hydrothermal Sediment.</title>
        <authorList>
            <person name="Zhou Z."/>
            <person name="Liu Y."/>
            <person name="Xu W."/>
            <person name="Pan J."/>
            <person name="Luo Z.H."/>
            <person name="Li M."/>
        </authorList>
    </citation>
    <scope>NUCLEOTIDE SEQUENCE [LARGE SCALE GENOMIC DNA]</scope>
    <source>
        <strain evidence="2">SpSt-479</strain>
    </source>
</reference>
<feature type="chain" id="PRO_5030507057" description="Alginate export domain-containing protein" evidence="1">
    <location>
        <begin position="20"/>
        <end position="514"/>
    </location>
</feature>
<accession>A0A7V2ZHK8</accession>
<gene>
    <name evidence="2" type="ORF">ENS31_01290</name>
</gene>
<name>A0A7V2ZHK8_9BACT</name>
<protein>
    <recommendedName>
        <fullName evidence="3">Alginate export domain-containing protein</fullName>
    </recommendedName>
</protein>
<feature type="signal peptide" evidence="1">
    <location>
        <begin position="1"/>
        <end position="19"/>
    </location>
</feature>
<dbReference type="EMBL" id="DSUJ01000002">
    <property type="protein sequence ID" value="HFI90144.1"/>
    <property type="molecule type" value="Genomic_DNA"/>
</dbReference>
<evidence type="ECO:0000256" key="1">
    <source>
        <dbReference type="SAM" id="SignalP"/>
    </source>
</evidence>
<comment type="caution">
    <text evidence="2">The sequence shown here is derived from an EMBL/GenBank/DDBJ whole genome shotgun (WGS) entry which is preliminary data.</text>
</comment>
<dbReference type="AlphaFoldDB" id="A0A7V2ZHK8"/>
<proteinExistence type="predicted"/>
<keyword evidence="1" id="KW-0732">Signal</keyword>
<evidence type="ECO:0008006" key="3">
    <source>
        <dbReference type="Google" id="ProtNLM"/>
    </source>
</evidence>
<evidence type="ECO:0000313" key="2">
    <source>
        <dbReference type="EMBL" id="HFI90144.1"/>
    </source>
</evidence>
<organism evidence="2">
    <name type="scientific">Ignavibacterium album</name>
    <dbReference type="NCBI Taxonomy" id="591197"/>
    <lineage>
        <taxon>Bacteria</taxon>
        <taxon>Pseudomonadati</taxon>
        <taxon>Ignavibacteriota</taxon>
        <taxon>Ignavibacteria</taxon>
        <taxon>Ignavibacteriales</taxon>
        <taxon>Ignavibacteriaceae</taxon>
        <taxon>Ignavibacterium</taxon>
    </lineage>
</organism>
<sequence>MKKLSILFFLLLLITISFAQDDNRLKDPPPKEFQFIGYSFTRMTASNITPTNDILQGQVIGRLFGQNSTNTVPQTSLYFEQRFVPFMVYKPSILDGFATFRALFKIDYTWGDQAYGVGNNRGGAINAGQVNMQTLLANVEIKPDQSDWNVVVGLQRLFDNVRDPNVNTLQTAQTSGYKLSFWGTQAVGVNMFADISPVTKGRIGYFQLWENEISKNDDVSLWMLDFESRITPLLEVGGSLWYVWDKGKGSGGISVLGQGLNSALAEYNGATRIRLPANIQKYEADLFWLGGRFSLNRDFLAGRWWLDGFVMSNIGMIDTVGSSNGKVSDVVALTANASVAYKYGMTANDKISFEALYTTGDKNGISDGTLNSVITGNVYGSPVGIYSAHRALLLFPDPQVVNRYYSAVHDISNMGLGVTAAFLNVSKDFIPNRFSGKLGIASAISNVKTDGGDSYMGTEVNVEFKYNLKVFLTLGVSAGYLVLGDFYNSPNVTYDRSRPKDPWTFFTTLSWLMF</sequence>